<dbReference type="InterPro" id="IPR002912">
    <property type="entry name" value="ACT_dom"/>
</dbReference>
<dbReference type="FunFam" id="3.30.70.260:FF:000008">
    <property type="entry name" value="D-3-phosphoglycerate dehydrogenase, chloroplastic"/>
    <property type="match status" value="1"/>
</dbReference>
<evidence type="ECO:0000259" key="10">
    <source>
        <dbReference type="PROSITE" id="PS51671"/>
    </source>
</evidence>
<dbReference type="Gene3D" id="3.30.70.260">
    <property type="match status" value="1"/>
</dbReference>
<comment type="pathway">
    <text evidence="1">Amino-acid biosynthesis; L-serine biosynthesis; L-serine from 3-phospho-D-glycerate: step 1/3.</text>
</comment>
<evidence type="ECO:0000313" key="11">
    <source>
        <dbReference type="EMBL" id="KCW60495.1"/>
    </source>
</evidence>
<dbReference type="InterPro" id="IPR036291">
    <property type="entry name" value="NAD(P)-bd_dom_sf"/>
</dbReference>
<dbReference type="Gene3D" id="3.30.1330.90">
    <property type="entry name" value="D-3-phosphoglycerate dehydrogenase, domain 3"/>
    <property type="match status" value="1"/>
</dbReference>
<evidence type="ECO:0000256" key="4">
    <source>
        <dbReference type="ARBA" id="ARBA00013143"/>
    </source>
</evidence>
<dbReference type="UniPathway" id="UPA00135">
    <property type="reaction ID" value="UER00196"/>
</dbReference>
<dbReference type="GO" id="GO:0051287">
    <property type="term" value="F:NAD binding"/>
    <property type="evidence" value="ECO:0007669"/>
    <property type="project" value="InterPro"/>
</dbReference>
<keyword evidence="7" id="KW-0560">Oxidoreductase</keyword>
<dbReference type="PANTHER" id="PTHR42938">
    <property type="entry name" value="FORMATE DEHYDROGENASE 1"/>
    <property type="match status" value="1"/>
</dbReference>
<dbReference type="eggNOG" id="KOG0068">
    <property type="taxonomic scope" value="Eukaryota"/>
</dbReference>
<evidence type="ECO:0000256" key="3">
    <source>
        <dbReference type="ARBA" id="ARBA00011881"/>
    </source>
</evidence>
<dbReference type="PANTHER" id="PTHR42938:SF22">
    <property type="entry name" value="D-3-PHOSPHOGLYCERATE DEHYDROGENASE"/>
    <property type="match status" value="1"/>
</dbReference>
<dbReference type="InterPro" id="IPR006139">
    <property type="entry name" value="D-isomer_2_OHA_DH_cat_dom"/>
</dbReference>
<comment type="catalytic activity">
    <reaction evidence="9">
        <text>(2R)-3-phosphoglycerate + NAD(+) = 3-phosphooxypyruvate + NADH + H(+)</text>
        <dbReference type="Rhea" id="RHEA:12641"/>
        <dbReference type="ChEBI" id="CHEBI:15378"/>
        <dbReference type="ChEBI" id="CHEBI:18110"/>
        <dbReference type="ChEBI" id="CHEBI:57540"/>
        <dbReference type="ChEBI" id="CHEBI:57945"/>
        <dbReference type="ChEBI" id="CHEBI:58272"/>
        <dbReference type="EC" id="1.1.1.95"/>
    </reaction>
</comment>
<dbReference type="EC" id="1.1.1.95" evidence="4"/>
<evidence type="ECO:0000256" key="1">
    <source>
        <dbReference type="ARBA" id="ARBA00005216"/>
    </source>
</evidence>
<dbReference type="STRING" id="71139.A0A059B4C4"/>
<gene>
    <name evidence="11" type="ORF">EUGRSUZ_H03230</name>
</gene>
<comment type="subunit">
    <text evidence="3">Homotetramer.</text>
</comment>
<dbReference type="Pfam" id="PF02826">
    <property type="entry name" value="2-Hacid_dh_C"/>
    <property type="match status" value="1"/>
</dbReference>
<keyword evidence="5" id="KW-0597">Phosphoprotein</keyword>
<dbReference type="EMBL" id="KK198760">
    <property type="protein sequence ID" value="KCW60495.1"/>
    <property type="molecule type" value="Genomic_DNA"/>
</dbReference>
<sequence length="601" mass="64192">MASTIKLGGSLATGAFASFRHAPLVNLAASVSLHRSLRRSLRRPSAALCASSDDDRFTVLVADELGEAGLDILRDFAEVDHAVDLAPEELCARIGGCDALIVGSEMKVSGDVFGCSRGRLKVVGIAGGGINNVNLAASNENRCLVVNAPNASGSAVAEHAIALLTAMARNNVQAAVSVKSGNWQRKKYVGMSLSGKTLAVLGFVEVGFDVAQRAKGLGMHVIAYDPYASGHLARAIGVELVTFDKAIANADFISLHMHYTPATQKMLNDETFAKMKKGVQILNVTHGGLIDEDALVRALDSGIVSRAAVDVLIEEPPPKDHKLVQHEKVIVTPNLGDVTFEAQEQLSIEIAEAVIKALEGDLPSTVVNEPMVAAEVLAELKPFLDLTINLGRFAVKLIAGRGGFKAVKVTYASAREPDQLDTKLLRAGVIKGLIEPISSVIVNWVNGDSVAKQRGLRITEERITLPGSPEYPLEFLQVQIASVESRFDGALSTSGDIEVRGQVRDGLPFLTKVGNFEVDVRLEGCILLCRAIDQPGLIGKIGSVLGEANVNIGFMKYMRTAVDSEKFQSMISIKVDDQPTKETLKKIGEIAAILEFVFLDV</sequence>
<evidence type="ECO:0000256" key="5">
    <source>
        <dbReference type="ARBA" id="ARBA00022553"/>
    </source>
</evidence>
<feature type="domain" description="ACT" evidence="10">
    <location>
        <begin position="526"/>
        <end position="601"/>
    </location>
</feature>
<dbReference type="Gramene" id="KCW60495">
    <property type="protein sequence ID" value="KCW60495"/>
    <property type="gene ID" value="EUGRSUZ_H03230"/>
</dbReference>
<dbReference type="FunFam" id="3.40.50.720:FF:000021">
    <property type="entry name" value="D-3-phosphoglycerate dehydrogenase"/>
    <property type="match status" value="1"/>
</dbReference>
<dbReference type="Gene3D" id="3.40.50.720">
    <property type="entry name" value="NAD(P)-binding Rossmann-like Domain"/>
    <property type="match status" value="2"/>
</dbReference>
<reference evidence="11" key="1">
    <citation type="submission" date="2013-07" db="EMBL/GenBank/DDBJ databases">
        <title>The genome of Eucalyptus grandis.</title>
        <authorList>
            <person name="Schmutz J."/>
            <person name="Hayes R."/>
            <person name="Myburg A."/>
            <person name="Tuskan G."/>
            <person name="Grattapaglia D."/>
            <person name="Rokhsar D.S."/>
        </authorList>
    </citation>
    <scope>NUCLEOTIDE SEQUENCE</scope>
    <source>
        <tissue evidence="11">Leaf extractions</tissue>
    </source>
</reference>
<dbReference type="SUPFAM" id="SSF51735">
    <property type="entry name" value="NAD(P)-binding Rossmann-fold domains"/>
    <property type="match status" value="1"/>
</dbReference>
<accession>A0A059B4C4</accession>
<dbReference type="FunFam" id="3.30.1330.90:FF:000003">
    <property type="entry name" value="D-3-phosphoglycerate dehydrogenase"/>
    <property type="match status" value="1"/>
</dbReference>
<dbReference type="InterPro" id="IPR006140">
    <property type="entry name" value="D-isomer_DH_NAD-bd"/>
</dbReference>
<protein>
    <recommendedName>
        <fullName evidence="4">phosphoglycerate dehydrogenase</fullName>
        <ecNumber evidence="4">1.1.1.95</ecNumber>
    </recommendedName>
</protein>
<evidence type="ECO:0000256" key="2">
    <source>
        <dbReference type="ARBA" id="ARBA00005854"/>
    </source>
</evidence>
<dbReference type="GO" id="GO:0009536">
    <property type="term" value="C:plastid"/>
    <property type="evidence" value="ECO:0007669"/>
    <property type="project" value="UniProtKB-ARBA"/>
</dbReference>
<organism evidence="11">
    <name type="scientific">Eucalyptus grandis</name>
    <name type="common">Flooded gum</name>
    <dbReference type="NCBI Taxonomy" id="71139"/>
    <lineage>
        <taxon>Eukaryota</taxon>
        <taxon>Viridiplantae</taxon>
        <taxon>Streptophyta</taxon>
        <taxon>Embryophyta</taxon>
        <taxon>Tracheophyta</taxon>
        <taxon>Spermatophyta</taxon>
        <taxon>Magnoliopsida</taxon>
        <taxon>eudicotyledons</taxon>
        <taxon>Gunneridae</taxon>
        <taxon>Pentapetalae</taxon>
        <taxon>rosids</taxon>
        <taxon>malvids</taxon>
        <taxon>Myrtales</taxon>
        <taxon>Myrtaceae</taxon>
        <taxon>Myrtoideae</taxon>
        <taxon>Eucalypteae</taxon>
        <taxon>Eucalyptus</taxon>
    </lineage>
</organism>
<evidence type="ECO:0000256" key="9">
    <source>
        <dbReference type="ARBA" id="ARBA00048731"/>
    </source>
</evidence>
<dbReference type="SUPFAM" id="SSF55021">
    <property type="entry name" value="ACT-like"/>
    <property type="match status" value="1"/>
</dbReference>
<dbReference type="Pfam" id="PF00389">
    <property type="entry name" value="2-Hacid_dh"/>
    <property type="match status" value="1"/>
</dbReference>
<evidence type="ECO:0000256" key="7">
    <source>
        <dbReference type="ARBA" id="ARBA00023002"/>
    </source>
</evidence>
<evidence type="ECO:0000256" key="8">
    <source>
        <dbReference type="ARBA" id="ARBA00023027"/>
    </source>
</evidence>
<dbReference type="InterPro" id="IPR045626">
    <property type="entry name" value="PGDH_ASB_dom"/>
</dbReference>
<dbReference type="SUPFAM" id="SSF52283">
    <property type="entry name" value="Formate/glycerate dehydrogenase catalytic domain-like"/>
    <property type="match status" value="1"/>
</dbReference>
<keyword evidence="8" id="KW-0520">NAD</keyword>
<dbReference type="InterPro" id="IPR045865">
    <property type="entry name" value="ACT-like_dom_sf"/>
</dbReference>
<dbReference type="AlphaFoldDB" id="A0A059B4C4"/>
<proteinExistence type="inferred from homology"/>
<dbReference type="PROSITE" id="PS51671">
    <property type="entry name" value="ACT"/>
    <property type="match status" value="1"/>
</dbReference>
<keyword evidence="6" id="KW-0007">Acetylation</keyword>
<comment type="similarity">
    <text evidence="2">Belongs to the D-isomer specific 2-hydroxyacid dehydrogenase family.</text>
</comment>
<dbReference type="GO" id="GO:0004617">
    <property type="term" value="F:phosphoglycerate dehydrogenase activity"/>
    <property type="evidence" value="ECO:0000318"/>
    <property type="project" value="GO_Central"/>
</dbReference>
<dbReference type="Pfam" id="PF19304">
    <property type="entry name" value="PGDH_inter"/>
    <property type="match status" value="1"/>
</dbReference>
<dbReference type="InterPro" id="IPR029009">
    <property type="entry name" value="ASB_dom_sf"/>
</dbReference>
<name>A0A059B4C4_EUCGR</name>
<dbReference type="SUPFAM" id="SSF143548">
    <property type="entry name" value="Serine metabolism enzymes domain"/>
    <property type="match status" value="1"/>
</dbReference>
<evidence type="ECO:0000256" key="6">
    <source>
        <dbReference type="ARBA" id="ARBA00022990"/>
    </source>
</evidence>
<dbReference type="InParanoid" id="A0A059B4C4"/>
<dbReference type="CDD" id="cd12173">
    <property type="entry name" value="PGDH_4"/>
    <property type="match status" value="1"/>
</dbReference>